<proteinExistence type="predicted"/>
<comment type="caution">
    <text evidence="1">The sequence shown here is derived from an EMBL/GenBank/DDBJ whole genome shotgun (WGS) entry which is preliminary data.</text>
</comment>
<keyword evidence="2" id="KW-1185">Reference proteome</keyword>
<sequence>MLGATICARMVNGSKPNRLISTSDSGQGAAAVSIPHVKLRIWAHDIKSPCDPLDGERCRLTIPHAVLCREGARVLWSYVDRILGQPSLAAQFEIRQLNLKGARLILGNAIGKAPKDKDLISGKAIVTPVFDRLLEKKHVASKAIESSSSGVVKLDMDSSRNPESGEDRHVTAPQEACNQIAEVVQEALKKMEMVADEKMRMFKKAHQALEASELELDEKAREVPKPWAVIFLVGSGCVRKADSDDPLSEGVEVGVGRCFAVVLARCKRRESCLSIASDGTEIFAGAAGYSSL</sequence>
<accession>A0ACC0FV39</accession>
<organism evidence="1 2">
    <name type="scientific">Camellia lanceoleosa</name>
    <dbReference type="NCBI Taxonomy" id="1840588"/>
    <lineage>
        <taxon>Eukaryota</taxon>
        <taxon>Viridiplantae</taxon>
        <taxon>Streptophyta</taxon>
        <taxon>Embryophyta</taxon>
        <taxon>Tracheophyta</taxon>
        <taxon>Spermatophyta</taxon>
        <taxon>Magnoliopsida</taxon>
        <taxon>eudicotyledons</taxon>
        <taxon>Gunneridae</taxon>
        <taxon>Pentapetalae</taxon>
        <taxon>asterids</taxon>
        <taxon>Ericales</taxon>
        <taxon>Theaceae</taxon>
        <taxon>Camellia</taxon>
    </lineage>
</organism>
<reference evidence="1 2" key="1">
    <citation type="journal article" date="2022" name="Plant J.">
        <title>Chromosome-level genome of Camellia lanceoleosa provides a valuable resource for understanding genome evolution and self-incompatibility.</title>
        <authorList>
            <person name="Gong W."/>
            <person name="Xiao S."/>
            <person name="Wang L."/>
            <person name="Liao Z."/>
            <person name="Chang Y."/>
            <person name="Mo W."/>
            <person name="Hu G."/>
            <person name="Li W."/>
            <person name="Zhao G."/>
            <person name="Zhu H."/>
            <person name="Hu X."/>
            <person name="Ji K."/>
            <person name="Xiang X."/>
            <person name="Song Q."/>
            <person name="Yuan D."/>
            <person name="Jin S."/>
            <person name="Zhang L."/>
        </authorList>
    </citation>
    <scope>NUCLEOTIDE SEQUENCE [LARGE SCALE GENOMIC DNA]</scope>
    <source>
        <strain evidence="1">SQ_2022a</strain>
    </source>
</reference>
<evidence type="ECO:0000313" key="2">
    <source>
        <dbReference type="Proteomes" id="UP001060215"/>
    </source>
</evidence>
<dbReference type="EMBL" id="CM045770">
    <property type="protein sequence ID" value="KAI7991997.1"/>
    <property type="molecule type" value="Genomic_DNA"/>
</dbReference>
<name>A0ACC0FV39_9ERIC</name>
<evidence type="ECO:0000313" key="1">
    <source>
        <dbReference type="EMBL" id="KAI7991997.1"/>
    </source>
</evidence>
<dbReference type="Proteomes" id="UP001060215">
    <property type="component" value="Chromosome 13"/>
</dbReference>
<protein>
    <submittedName>
        <fullName evidence="1">Uncharacterized protein</fullName>
    </submittedName>
</protein>
<gene>
    <name evidence="1" type="ORF">LOK49_LG12G00904</name>
</gene>